<dbReference type="Gene3D" id="1.10.357.10">
    <property type="entry name" value="Tetracycline Repressor, domain 2"/>
    <property type="match status" value="1"/>
</dbReference>
<organism evidence="1 2">
    <name type="scientific">Shewanella pneumatophori</name>
    <dbReference type="NCBI Taxonomy" id="314092"/>
    <lineage>
        <taxon>Bacteria</taxon>
        <taxon>Pseudomonadati</taxon>
        <taxon>Pseudomonadota</taxon>
        <taxon>Gammaproteobacteria</taxon>
        <taxon>Alteromonadales</taxon>
        <taxon>Shewanellaceae</taxon>
        <taxon>Shewanella</taxon>
    </lineage>
</organism>
<name>A0A9X1Z9F9_9GAMM</name>
<proteinExistence type="predicted"/>
<dbReference type="Proteomes" id="UP001139293">
    <property type="component" value="Unassembled WGS sequence"/>
</dbReference>
<dbReference type="AlphaFoldDB" id="A0A9X1Z9F9"/>
<accession>A0A9X1Z9F9</accession>
<gene>
    <name evidence="1" type="ORF">L2740_05955</name>
</gene>
<dbReference type="RefSeq" id="WP_248949185.1">
    <property type="nucleotide sequence ID" value="NZ_JAKILB010000003.1"/>
</dbReference>
<comment type="caution">
    <text evidence="1">The sequence shown here is derived from an EMBL/GenBank/DDBJ whole genome shotgun (WGS) entry which is preliminary data.</text>
</comment>
<protein>
    <submittedName>
        <fullName evidence="1">TetR/AcrR family transcriptional regulator</fullName>
    </submittedName>
</protein>
<reference evidence="1" key="1">
    <citation type="submission" date="2022-01" db="EMBL/GenBank/DDBJ databases">
        <title>Whole genome-based taxonomy of the Shewanellaceae.</title>
        <authorList>
            <person name="Martin-Rodriguez A.J."/>
        </authorList>
    </citation>
    <scope>NUCLEOTIDE SEQUENCE</scope>
    <source>
        <strain evidence="1">KCTC 23973</strain>
    </source>
</reference>
<dbReference type="EMBL" id="JAKILB010000003">
    <property type="protein sequence ID" value="MCL1138089.1"/>
    <property type="molecule type" value="Genomic_DNA"/>
</dbReference>
<keyword evidence="2" id="KW-1185">Reference proteome</keyword>
<dbReference type="SUPFAM" id="SSF46689">
    <property type="entry name" value="Homeodomain-like"/>
    <property type="match status" value="1"/>
</dbReference>
<sequence length="215" mass="24869">MSNWQSRESYLTEVAERCLRGHKSFDLRRSHLVEASQISKGTIYNHFPTEADLVVAVATAHFKRRLERAYFDQTLYNDNLTRFLMHHCWGLRDDLLYDRFVISRIMPNPELLAQVTDDNRIAFEQAYGAYIQWNHDLIKAVGMVEGFDRAELVANYLRGAQINCDDSGKHYNDASMYYQFSYALSQLMGHSDKRIPNQLAYVSWLAGLEDTANAA</sequence>
<evidence type="ECO:0000313" key="2">
    <source>
        <dbReference type="Proteomes" id="UP001139293"/>
    </source>
</evidence>
<dbReference type="InterPro" id="IPR009057">
    <property type="entry name" value="Homeodomain-like_sf"/>
</dbReference>
<evidence type="ECO:0000313" key="1">
    <source>
        <dbReference type="EMBL" id="MCL1138089.1"/>
    </source>
</evidence>